<organism evidence="3 4">
    <name type="scientific">Paractinoplanes ovalisporus</name>
    <dbReference type="NCBI Taxonomy" id="2810368"/>
    <lineage>
        <taxon>Bacteria</taxon>
        <taxon>Bacillati</taxon>
        <taxon>Actinomycetota</taxon>
        <taxon>Actinomycetes</taxon>
        <taxon>Micromonosporales</taxon>
        <taxon>Micromonosporaceae</taxon>
        <taxon>Paractinoplanes</taxon>
    </lineage>
</organism>
<evidence type="ECO:0000259" key="2">
    <source>
        <dbReference type="Pfam" id="PF04434"/>
    </source>
</evidence>
<sequence length="689" mass="69944">MSLPPVDPAVTAEAVAALPARLKSRVDAAVDQARTWPCHTDGTTVTVHPDDKTTVTLTVPVVSAGDATCSCLLAPRCLHRAAVLSAAPILTEVGSHSGGGPPEVASSLSGAPVRAGSGDGRDAGSPASTGTPESGPGAADGEPATVGETARPLECHSEGSARSGAPGSAEAKRGSVAAAGVPVSAAQRGAAAGLWAVAADVLAGGVPGGGAVAQAALLRAVHSARAAGLHTAAAAAVRVVEHLRAARRDDPAFQRGDLADDLRELLLTCHRLGRGEASAVGVARRGYQPVGDLRLFGLFCEPVRAATGHAGAVTYLADPRGRTWVVSDVKPAEPSVALTATRGSVDLGEVRLSHRDLSRAGLRAINAHASPAGRLSHGRARQAVTAPGTGWFDEPLDALWRVSLAAQVDRWLTAAAQPVHERPAAHDLAFLEGVILGADRRGLLLAVQLPAPPDAQPTRDADAESSRVVDAPSSREGDAQPGRGVDAGAGHDGDGGVGASAGGREITVVVGVPHEDPALPYVGNLRLLAEHAVGRSVRVAGRFSGACRVEGLAVAAEWLPDRYGGHVDLGAQRLTRADVPGSTGGERPVVADRAGPPLHLVRHQLERVAAAGRAALLSGAEQDAARLAVAHLATAAAVVGALAEAGVRRTRDVFGRLDPQDSRHLAQAWLAAAVYEQAASAEATRSAWT</sequence>
<feature type="compositionally biased region" description="Basic and acidic residues" evidence="1">
    <location>
        <begin position="457"/>
        <end position="478"/>
    </location>
</feature>
<feature type="domain" description="SWIM-type" evidence="2">
    <location>
        <begin position="60"/>
        <end position="87"/>
    </location>
</feature>
<protein>
    <submittedName>
        <fullName evidence="3">SWIM zinc finger family protein</fullName>
    </submittedName>
</protein>
<gene>
    <name evidence="3" type="ORF">JIG36_41585</name>
</gene>
<evidence type="ECO:0000313" key="3">
    <source>
        <dbReference type="EMBL" id="MBM2622015.1"/>
    </source>
</evidence>
<dbReference type="RefSeq" id="WP_236049269.1">
    <property type="nucleotide sequence ID" value="NZ_JAENHP010000023.1"/>
</dbReference>
<evidence type="ECO:0000313" key="4">
    <source>
        <dbReference type="Proteomes" id="UP000632138"/>
    </source>
</evidence>
<dbReference type="EMBL" id="JAENHP010000023">
    <property type="protein sequence ID" value="MBM2622015.1"/>
    <property type="molecule type" value="Genomic_DNA"/>
</dbReference>
<evidence type="ECO:0000256" key="1">
    <source>
        <dbReference type="SAM" id="MobiDB-lite"/>
    </source>
</evidence>
<dbReference type="Proteomes" id="UP000632138">
    <property type="component" value="Unassembled WGS sequence"/>
</dbReference>
<dbReference type="Pfam" id="PF04434">
    <property type="entry name" value="SWIM"/>
    <property type="match status" value="1"/>
</dbReference>
<accession>A0ABS2AQF4</accession>
<keyword evidence="4" id="KW-1185">Reference proteome</keyword>
<proteinExistence type="predicted"/>
<name>A0ABS2AQF4_9ACTN</name>
<feature type="region of interest" description="Disordered" evidence="1">
    <location>
        <begin position="451"/>
        <end position="500"/>
    </location>
</feature>
<comment type="caution">
    <text evidence="3">The sequence shown here is derived from an EMBL/GenBank/DDBJ whole genome shotgun (WGS) entry which is preliminary data.</text>
</comment>
<feature type="region of interest" description="Disordered" evidence="1">
    <location>
        <begin position="95"/>
        <end position="145"/>
    </location>
</feature>
<dbReference type="InterPro" id="IPR007527">
    <property type="entry name" value="Znf_SWIM"/>
</dbReference>
<reference evidence="3 4" key="1">
    <citation type="submission" date="2021-01" db="EMBL/GenBank/DDBJ databases">
        <title>Actinoplanes sp. nov. LDG1-06 isolated from lichen.</title>
        <authorList>
            <person name="Saeng-In P."/>
            <person name="Phongsopitanun W."/>
            <person name="Kanchanasin P."/>
            <person name="Yuki M."/>
            <person name="Kudo T."/>
            <person name="Ohkuma M."/>
            <person name="Tanasupawat S."/>
        </authorList>
    </citation>
    <scope>NUCLEOTIDE SEQUENCE [LARGE SCALE GENOMIC DNA]</scope>
    <source>
        <strain evidence="3 4">LDG1-06</strain>
    </source>
</reference>